<evidence type="ECO:0000256" key="2">
    <source>
        <dbReference type="ARBA" id="ARBA00022448"/>
    </source>
</evidence>
<dbReference type="InterPro" id="IPR003439">
    <property type="entry name" value="ABC_transporter-like_ATP-bd"/>
</dbReference>
<dbReference type="Pfam" id="PF00005">
    <property type="entry name" value="ABC_tran"/>
    <property type="match status" value="1"/>
</dbReference>
<keyword evidence="7" id="KW-1185">Reference proteome</keyword>
<dbReference type="AlphaFoldDB" id="A0A0M9DB85"/>
<evidence type="ECO:0000256" key="3">
    <source>
        <dbReference type="ARBA" id="ARBA00022741"/>
    </source>
</evidence>
<evidence type="ECO:0000313" key="6">
    <source>
        <dbReference type="EMBL" id="KOY75939.1"/>
    </source>
</evidence>
<dbReference type="InterPro" id="IPR017911">
    <property type="entry name" value="MacB-like_ATP-bd"/>
</dbReference>
<dbReference type="PANTHER" id="PTHR42798:SF6">
    <property type="entry name" value="CELL DIVISION ATP-BINDING PROTEIN FTSE"/>
    <property type="match status" value="1"/>
</dbReference>
<dbReference type="InterPro" id="IPR017871">
    <property type="entry name" value="ABC_transporter-like_CS"/>
</dbReference>
<dbReference type="PANTHER" id="PTHR42798">
    <property type="entry name" value="LIPOPROTEIN-RELEASING SYSTEM ATP-BINDING PROTEIN LOLD"/>
    <property type="match status" value="1"/>
</dbReference>
<evidence type="ECO:0000256" key="1">
    <source>
        <dbReference type="ARBA" id="ARBA00005417"/>
    </source>
</evidence>
<evidence type="ECO:0000256" key="4">
    <source>
        <dbReference type="ARBA" id="ARBA00022840"/>
    </source>
</evidence>
<keyword evidence="3" id="KW-0547">Nucleotide-binding</keyword>
<reference evidence="6 7" key="1">
    <citation type="journal article" date="2015" name="Genome Biol. Evol.">
        <title>Functionally Structured Genomes in Lactobacillus kunkeei Colonizing the Honey Crop and Food Products of Honeybees and Stingless Bees.</title>
        <authorList>
            <person name="Tamarit D."/>
            <person name="Ellegaard K.M."/>
            <person name="Wikander J."/>
            <person name="Olofsson T."/>
            <person name="Vasquez A."/>
            <person name="Andersson S.G."/>
        </authorList>
    </citation>
    <scope>NUCLEOTIDE SEQUENCE [LARGE SCALE GENOMIC DNA]</scope>
    <source>
        <strain evidence="6 7">LAko</strain>
    </source>
</reference>
<gene>
    <name evidence="6" type="ORF">RZ71_03670</name>
</gene>
<dbReference type="PATRIC" id="fig|148814.8.peg.1292"/>
<evidence type="ECO:0000313" key="7">
    <source>
        <dbReference type="Proteomes" id="UP000037778"/>
    </source>
</evidence>
<evidence type="ECO:0000259" key="5">
    <source>
        <dbReference type="PROSITE" id="PS50893"/>
    </source>
</evidence>
<protein>
    <submittedName>
        <fullName evidence="6">ABC superfamily ATP binding cassette transporter, ABC protein</fullName>
    </submittedName>
</protein>
<dbReference type="RefSeq" id="WP_053792163.1">
    <property type="nucleotide sequence ID" value="NZ_JXCY01000007.1"/>
</dbReference>
<dbReference type="GO" id="GO:0016887">
    <property type="term" value="F:ATP hydrolysis activity"/>
    <property type="evidence" value="ECO:0007669"/>
    <property type="project" value="InterPro"/>
</dbReference>
<dbReference type="InterPro" id="IPR027417">
    <property type="entry name" value="P-loop_NTPase"/>
</dbReference>
<dbReference type="PROSITE" id="PS50893">
    <property type="entry name" value="ABC_TRANSPORTER_2"/>
    <property type="match status" value="1"/>
</dbReference>
<dbReference type="Gene3D" id="3.40.50.300">
    <property type="entry name" value="P-loop containing nucleotide triphosphate hydrolases"/>
    <property type="match status" value="1"/>
</dbReference>
<dbReference type="Proteomes" id="UP000037778">
    <property type="component" value="Unassembled WGS sequence"/>
</dbReference>
<keyword evidence="2" id="KW-0813">Transport</keyword>
<dbReference type="CDD" id="cd03255">
    <property type="entry name" value="ABC_MJ0796_LolCDE_FtsE"/>
    <property type="match status" value="1"/>
</dbReference>
<comment type="similarity">
    <text evidence="1">Belongs to the ABC transporter superfamily.</text>
</comment>
<organism evidence="6 7">
    <name type="scientific">Apilactobacillus kunkeei</name>
    <dbReference type="NCBI Taxonomy" id="148814"/>
    <lineage>
        <taxon>Bacteria</taxon>
        <taxon>Bacillati</taxon>
        <taxon>Bacillota</taxon>
        <taxon>Bacilli</taxon>
        <taxon>Lactobacillales</taxon>
        <taxon>Lactobacillaceae</taxon>
        <taxon>Apilactobacillus</taxon>
    </lineage>
</organism>
<proteinExistence type="inferred from homology"/>
<dbReference type="EMBL" id="JXCY01000007">
    <property type="protein sequence ID" value="KOY75939.1"/>
    <property type="molecule type" value="Genomic_DNA"/>
</dbReference>
<feature type="domain" description="ABC transporter" evidence="5">
    <location>
        <begin position="4"/>
        <end position="231"/>
    </location>
</feature>
<dbReference type="SMART" id="SM00382">
    <property type="entry name" value="AAA"/>
    <property type="match status" value="1"/>
</dbReference>
<dbReference type="GO" id="GO:0005524">
    <property type="term" value="F:ATP binding"/>
    <property type="evidence" value="ECO:0007669"/>
    <property type="project" value="UniProtKB-KW"/>
</dbReference>
<name>A0A0M9DB85_9LACO</name>
<sequence>MGKIELTKVNKVFGDKMAATTALEDINFAANSGEVIAITGPSGSGKSTFMKILGGILSATSGDINIDGSDYGNMSKKEQSKFRLEHIGFILQAYNLLPYLKVSDQFRLADKVKKSANIDSETFSKWAQALKIDDLMNNYPDELSGGQQQRVAILRALYTNPDIILADEPTAALDGNMAVKSIQMLQDLAHRENKTVIIITHDARLLKYVDKNYRIVDGKGQFIDVNNAELV</sequence>
<dbReference type="SUPFAM" id="SSF52540">
    <property type="entry name" value="P-loop containing nucleoside triphosphate hydrolases"/>
    <property type="match status" value="1"/>
</dbReference>
<dbReference type="InterPro" id="IPR003593">
    <property type="entry name" value="AAA+_ATPase"/>
</dbReference>
<keyword evidence="4" id="KW-0067">ATP-binding</keyword>
<comment type="caution">
    <text evidence="6">The sequence shown here is derived from an EMBL/GenBank/DDBJ whole genome shotgun (WGS) entry which is preliminary data.</text>
</comment>
<dbReference type="PROSITE" id="PS00211">
    <property type="entry name" value="ABC_TRANSPORTER_1"/>
    <property type="match status" value="1"/>
</dbReference>
<accession>A0A0M9DB85</accession>